<dbReference type="AlphaFoldDB" id="B8BSM9"/>
<dbReference type="InterPro" id="IPR029063">
    <property type="entry name" value="SAM-dependent_MTases_sf"/>
</dbReference>
<dbReference type="PANTHER" id="PTHR43836:SF2">
    <property type="entry name" value="CATECHOL O-METHYLTRANSFERASE 1-RELATED"/>
    <property type="match status" value="1"/>
</dbReference>
<dbReference type="GeneID" id="7445481"/>
<dbReference type="PANTHER" id="PTHR43836">
    <property type="entry name" value="CATECHOL O-METHYLTRANSFERASE 1-RELATED"/>
    <property type="match status" value="1"/>
</dbReference>
<name>B8BSM9_THAPS</name>
<keyword evidence="3" id="KW-1185">Reference proteome</keyword>
<gene>
    <name evidence="2" type="ORF">THAPSDRAFT_2039</name>
</gene>
<feature type="region of interest" description="Disordered" evidence="1">
    <location>
        <begin position="93"/>
        <end position="116"/>
    </location>
</feature>
<accession>B8BSM9</accession>
<reference evidence="2 3" key="2">
    <citation type="journal article" date="2008" name="Nature">
        <title>The Phaeodactylum genome reveals the evolutionary history of diatom genomes.</title>
        <authorList>
            <person name="Bowler C."/>
            <person name="Allen A.E."/>
            <person name="Badger J.H."/>
            <person name="Grimwood J."/>
            <person name="Jabbari K."/>
            <person name="Kuo A."/>
            <person name="Maheswari U."/>
            <person name="Martens C."/>
            <person name="Maumus F."/>
            <person name="Otillar R.P."/>
            <person name="Rayko E."/>
            <person name="Salamov A."/>
            <person name="Vandepoele K."/>
            <person name="Beszteri B."/>
            <person name="Gruber A."/>
            <person name="Heijde M."/>
            <person name="Katinka M."/>
            <person name="Mock T."/>
            <person name="Valentin K."/>
            <person name="Verret F."/>
            <person name="Berges J.A."/>
            <person name="Brownlee C."/>
            <person name="Cadoret J.P."/>
            <person name="Chiovitti A."/>
            <person name="Choi C.J."/>
            <person name="Coesel S."/>
            <person name="De Martino A."/>
            <person name="Detter J.C."/>
            <person name="Durkin C."/>
            <person name="Falciatore A."/>
            <person name="Fournet J."/>
            <person name="Haruta M."/>
            <person name="Huysman M.J."/>
            <person name="Jenkins B.D."/>
            <person name="Jiroutova K."/>
            <person name="Jorgensen R.E."/>
            <person name="Joubert Y."/>
            <person name="Kaplan A."/>
            <person name="Kroger N."/>
            <person name="Kroth P.G."/>
            <person name="La Roche J."/>
            <person name="Lindquist E."/>
            <person name="Lommer M."/>
            <person name="Martin-Jezequel V."/>
            <person name="Lopez P.J."/>
            <person name="Lucas S."/>
            <person name="Mangogna M."/>
            <person name="McGinnis K."/>
            <person name="Medlin L.K."/>
            <person name="Montsant A."/>
            <person name="Oudot-Le Secq M.P."/>
            <person name="Napoli C."/>
            <person name="Obornik M."/>
            <person name="Parker M.S."/>
            <person name="Petit J.L."/>
            <person name="Porcel B.M."/>
            <person name="Poulsen N."/>
            <person name="Robison M."/>
            <person name="Rychlewski L."/>
            <person name="Rynearson T.A."/>
            <person name="Schmutz J."/>
            <person name="Shapiro H."/>
            <person name="Siaut M."/>
            <person name="Stanley M."/>
            <person name="Sussman M.R."/>
            <person name="Taylor A.R."/>
            <person name="Vardi A."/>
            <person name="von Dassow P."/>
            <person name="Vyverman W."/>
            <person name="Willis A."/>
            <person name="Wyrwicz L.S."/>
            <person name="Rokhsar D.S."/>
            <person name="Weissenbach J."/>
            <person name="Armbrust E.V."/>
            <person name="Green B.R."/>
            <person name="Van de Peer Y."/>
            <person name="Grigoriev I.V."/>
        </authorList>
    </citation>
    <scope>NUCLEOTIDE SEQUENCE [LARGE SCALE GENOMIC DNA]</scope>
    <source>
        <strain evidence="2 3">CCMP1335</strain>
    </source>
</reference>
<feature type="compositionally biased region" description="Low complexity" evidence="1">
    <location>
        <begin position="99"/>
        <end position="116"/>
    </location>
</feature>
<protein>
    <submittedName>
        <fullName evidence="2">Uncharacterized protein</fullName>
    </submittedName>
</protein>
<feature type="compositionally biased region" description="Low complexity" evidence="1">
    <location>
        <begin position="51"/>
        <end position="66"/>
    </location>
</feature>
<dbReference type="KEGG" id="tps:THAPSDRAFT_2039"/>
<dbReference type="STRING" id="35128.B8BSM9"/>
<organism evidence="2 3">
    <name type="scientific">Thalassiosira pseudonana</name>
    <name type="common">Marine diatom</name>
    <name type="synonym">Cyclotella nana</name>
    <dbReference type="NCBI Taxonomy" id="35128"/>
    <lineage>
        <taxon>Eukaryota</taxon>
        <taxon>Sar</taxon>
        <taxon>Stramenopiles</taxon>
        <taxon>Ochrophyta</taxon>
        <taxon>Bacillariophyta</taxon>
        <taxon>Coscinodiscophyceae</taxon>
        <taxon>Thalassiosirophycidae</taxon>
        <taxon>Thalassiosirales</taxon>
        <taxon>Thalassiosiraceae</taxon>
        <taxon>Thalassiosira</taxon>
    </lineage>
</organism>
<evidence type="ECO:0000313" key="3">
    <source>
        <dbReference type="Proteomes" id="UP000001449"/>
    </source>
</evidence>
<evidence type="ECO:0000313" key="2">
    <source>
        <dbReference type="EMBL" id="EED96750.1"/>
    </source>
</evidence>
<dbReference type="RefSeq" id="XP_002287109.1">
    <property type="nucleotide sequence ID" value="XM_002287073.1"/>
</dbReference>
<dbReference type="Proteomes" id="UP000001449">
    <property type="component" value="Chromosome 1"/>
</dbReference>
<proteinExistence type="predicted"/>
<reference evidence="2 3" key="1">
    <citation type="journal article" date="2004" name="Science">
        <title>The genome of the diatom Thalassiosira pseudonana: ecology, evolution, and metabolism.</title>
        <authorList>
            <person name="Armbrust E.V."/>
            <person name="Berges J.A."/>
            <person name="Bowler C."/>
            <person name="Green B.R."/>
            <person name="Martinez D."/>
            <person name="Putnam N.H."/>
            <person name="Zhou S."/>
            <person name="Allen A.E."/>
            <person name="Apt K.E."/>
            <person name="Bechner M."/>
            <person name="Brzezinski M.A."/>
            <person name="Chaal B.K."/>
            <person name="Chiovitti A."/>
            <person name="Davis A.K."/>
            <person name="Demarest M.S."/>
            <person name="Detter J.C."/>
            <person name="Glavina T."/>
            <person name="Goodstein D."/>
            <person name="Hadi M.Z."/>
            <person name="Hellsten U."/>
            <person name="Hildebrand M."/>
            <person name="Jenkins B.D."/>
            <person name="Jurka J."/>
            <person name="Kapitonov V.V."/>
            <person name="Kroger N."/>
            <person name="Lau W.W."/>
            <person name="Lane T.W."/>
            <person name="Larimer F.W."/>
            <person name="Lippmeier J.C."/>
            <person name="Lucas S."/>
            <person name="Medina M."/>
            <person name="Montsant A."/>
            <person name="Obornik M."/>
            <person name="Parker M.S."/>
            <person name="Palenik B."/>
            <person name="Pazour G.J."/>
            <person name="Richardson P.M."/>
            <person name="Rynearson T.A."/>
            <person name="Saito M.A."/>
            <person name="Schwartz D.C."/>
            <person name="Thamatrakoln K."/>
            <person name="Valentin K."/>
            <person name="Vardi A."/>
            <person name="Wilkerson F.P."/>
            <person name="Rokhsar D.S."/>
        </authorList>
    </citation>
    <scope>NUCLEOTIDE SEQUENCE [LARGE SCALE GENOMIC DNA]</scope>
    <source>
        <strain evidence="2 3">CCMP1335</strain>
    </source>
</reference>
<evidence type="ECO:0000256" key="1">
    <source>
        <dbReference type="SAM" id="MobiDB-lite"/>
    </source>
</evidence>
<dbReference type="Gene3D" id="3.40.50.150">
    <property type="entry name" value="Vaccinia Virus protein VP39"/>
    <property type="match status" value="1"/>
</dbReference>
<dbReference type="SUPFAM" id="SSF53335">
    <property type="entry name" value="S-adenosyl-L-methionine-dependent methyltransferases"/>
    <property type="match status" value="1"/>
</dbReference>
<dbReference type="PaxDb" id="35128-Thaps2039"/>
<sequence length="434" mass="46959">MIFDFKSTSSNNLVIVPPKPDAILMHHDEFSYGNLYCYDDTSCGVATSSVGWSSSSSGSNESSSSSAADRDREEASFDASAFREITNMNDALANDNGVSTAPSATKTSTNATSNVTSNNASLAITRDPRNGAFTFQVHAEYDLLLYVQKDLDRVGKRRGSGDVDGGSAKARLSDVESARAIMTSVDNYCLRKQWMYHIGAEKANAISHFLKRSLHDFVQRHSSTLLQGSKATFHCVELGTYCGYSAIVLATALCTTLQELRDGSSGISTSSGGGDNNIMMAKAAANVDFHIYTTEISSKLLNVAQSMFRLAKMEKYITPILMGGSTGKKGDSGGDLSSVIKNYLGGGDVGIDFLLLDHAKNLYLTDLTDLENVRLLKAGSLDAYRDHMRLLAREGIAETFMEEMNLEYSNNLKDGMGSFPVKRKIVDGLEVRGS</sequence>
<dbReference type="HOGENOM" id="CLU_632389_0_0_1"/>
<dbReference type="InParanoid" id="B8BSM9"/>
<dbReference type="EMBL" id="CM000638">
    <property type="protein sequence ID" value="EED96750.1"/>
    <property type="molecule type" value="Genomic_DNA"/>
</dbReference>
<dbReference type="GO" id="GO:0008171">
    <property type="term" value="F:O-methyltransferase activity"/>
    <property type="evidence" value="ECO:0000318"/>
    <property type="project" value="GO_Central"/>
</dbReference>
<feature type="region of interest" description="Disordered" evidence="1">
    <location>
        <begin position="51"/>
        <end position="73"/>
    </location>
</feature>